<accession>A0A0V1JDR5</accession>
<reference evidence="1 2" key="1">
    <citation type="submission" date="2015-01" db="EMBL/GenBank/DDBJ databases">
        <title>Evolution of Trichinella species and genotypes.</title>
        <authorList>
            <person name="Korhonen P.K."/>
            <person name="Edoardo P."/>
            <person name="Giuseppe L.R."/>
            <person name="Gasser R.B."/>
        </authorList>
    </citation>
    <scope>NUCLEOTIDE SEQUENCE [LARGE SCALE GENOMIC DNA]</scope>
    <source>
        <strain evidence="1">ISS176</strain>
    </source>
</reference>
<organism evidence="1 2">
    <name type="scientific">Trichinella pseudospiralis</name>
    <name type="common">Parasitic roundworm</name>
    <dbReference type="NCBI Taxonomy" id="6337"/>
    <lineage>
        <taxon>Eukaryota</taxon>
        <taxon>Metazoa</taxon>
        <taxon>Ecdysozoa</taxon>
        <taxon>Nematoda</taxon>
        <taxon>Enoplea</taxon>
        <taxon>Dorylaimia</taxon>
        <taxon>Trichinellida</taxon>
        <taxon>Trichinellidae</taxon>
        <taxon>Trichinella</taxon>
    </lineage>
</organism>
<gene>
    <name evidence="1" type="ORF">T4C_406</name>
</gene>
<dbReference type="EMBL" id="JYDV01000106">
    <property type="protein sequence ID" value="KRZ33044.1"/>
    <property type="molecule type" value="Genomic_DNA"/>
</dbReference>
<dbReference type="Proteomes" id="UP000054826">
    <property type="component" value="Unassembled WGS sequence"/>
</dbReference>
<dbReference type="AlphaFoldDB" id="A0A0V1JDR5"/>
<sequence length="92" mass="9614">MPLLTLLAVGENVTRNLTLAAVNGQSISLFNTSGASSIVPIPGIQPGSLGDDVLSRSQRIRPNATRVNQSSETLRYACSAIPRICSLSTSMG</sequence>
<proteinExistence type="predicted"/>
<evidence type="ECO:0000313" key="2">
    <source>
        <dbReference type="Proteomes" id="UP000054826"/>
    </source>
</evidence>
<protein>
    <submittedName>
        <fullName evidence="1">Uncharacterized protein</fullName>
    </submittedName>
</protein>
<evidence type="ECO:0000313" key="1">
    <source>
        <dbReference type="EMBL" id="KRZ33044.1"/>
    </source>
</evidence>
<name>A0A0V1JDR5_TRIPS</name>
<comment type="caution">
    <text evidence="1">The sequence shown here is derived from an EMBL/GenBank/DDBJ whole genome shotgun (WGS) entry which is preliminary data.</text>
</comment>